<reference evidence="2" key="2">
    <citation type="submission" date="2023-04" db="EMBL/GenBank/DDBJ databases">
        <authorList>
            <person name="Bruccoleri R.E."/>
            <person name="Oakeley E.J."/>
            <person name="Faust A.-M."/>
            <person name="Dessus-Babus S."/>
            <person name="Altorfer M."/>
            <person name="Burckhardt D."/>
            <person name="Oertli M."/>
            <person name="Naumann U."/>
            <person name="Petersen F."/>
            <person name="Wong J."/>
        </authorList>
    </citation>
    <scope>NUCLEOTIDE SEQUENCE</scope>
    <source>
        <strain evidence="2">GSM-AAB239-AS_SAM_17_03QT</strain>
        <tissue evidence="2">Leaf</tissue>
    </source>
</reference>
<feature type="compositionally biased region" description="Low complexity" evidence="1">
    <location>
        <begin position="99"/>
        <end position="109"/>
    </location>
</feature>
<dbReference type="AlphaFoldDB" id="A0AAX6HAI0"/>
<gene>
    <name evidence="2" type="ORF">M6B38_323465</name>
</gene>
<feature type="compositionally biased region" description="Basic residues" evidence="1">
    <location>
        <begin position="62"/>
        <end position="79"/>
    </location>
</feature>
<proteinExistence type="predicted"/>
<feature type="compositionally biased region" description="Pro residues" evidence="1">
    <location>
        <begin position="110"/>
        <end position="124"/>
    </location>
</feature>
<reference evidence="2" key="1">
    <citation type="journal article" date="2023" name="GigaByte">
        <title>Genome assembly of the bearded iris, Iris pallida Lam.</title>
        <authorList>
            <person name="Bruccoleri R.E."/>
            <person name="Oakeley E.J."/>
            <person name="Faust A.M.E."/>
            <person name="Altorfer M."/>
            <person name="Dessus-Babus S."/>
            <person name="Burckhardt D."/>
            <person name="Oertli M."/>
            <person name="Naumann U."/>
            <person name="Petersen F."/>
            <person name="Wong J."/>
        </authorList>
    </citation>
    <scope>NUCLEOTIDE SEQUENCE</scope>
    <source>
        <strain evidence="2">GSM-AAB239-AS_SAM_17_03QT</strain>
    </source>
</reference>
<feature type="compositionally biased region" description="Basic residues" evidence="1">
    <location>
        <begin position="154"/>
        <end position="166"/>
    </location>
</feature>
<evidence type="ECO:0000256" key="1">
    <source>
        <dbReference type="SAM" id="MobiDB-lite"/>
    </source>
</evidence>
<evidence type="ECO:0000313" key="2">
    <source>
        <dbReference type="EMBL" id="KAJ6837742.1"/>
    </source>
</evidence>
<feature type="region of interest" description="Disordered" evidence="1">
    <location>
        <begin position="1"/>
        <end position="166"/>
    </location>
</feature>
<organism evidence="2 3">
    <name type="scientific">Iris pallida</name>
    <name type="common">Sweet iris</name>
    <dbReference type="NCBI Taxonomy" id="29817"/>
    <lineage>
        <taxon>Eukaryota</taxon>
        <taxon>Viridiplantae</taxon>
        <taxon>Streptophyta</taxon>
        <taxon>Embryophyta</taxon>
        <taxon>Tracheophyta</taxon>
        <taxon>Spermatophyta</taxon>
        <taxon>Magnoliopsida</taxon>
        <taxon>Liliopsida</taxon>
        <taxon>Asparagales</taxon>
        <taxon>Iridaceae</taxon>
        <taxon>Iridoideae</taxon>
        <taxon>Irideae</taxon>
        <taxon>Iris</taxon>
    </lineage>
</organism>
<evidence type="ECO:0000313" key="3">
    <source>
        <dbReference type="Proteomes" id="UP001140949"/>
    </source>
</evidence>
<comment type="caution">
    <text evidence="2">The sequence shown here is derived from an EMBL/GenBank/DDBJ whole genome shotgun (WGS) entry which is preliminary data.</text>
</comment>
<dbReference type="Proteomes" id="UP001140949">
    <property type="component" value="Unassembled WGS sequence"/>
</dbReference>
<dbReference type="EMBL" id="JANAVB010011200">
    <property type="protein sequence ID" value="KAJ6837742.1"/>
    <property type="molecule type" value="Genomic_DNA"/>
</dbReference>
<protein>
    <submittedName>
        <fullName evidence="2">Skin secretory protein xP2</fullName>
    </submittedName>
</protein>
<feature type="compositionally biased region" description="Low complexity" evidence="1">
    <location>
        <begin position="80"/>
        <end position="90"/>
    </location>
</feature>
<accession>A0AAX6HAI0</accession>
<sequence>MRRSDSRVPRRASRTHLRSSLGQWTCVRVFSGTDPADPPVLGRAAPIRPPRSEPRTSATSRVRSRSRSRSPRRRSRPLARTRTPPSARLSPSRRRSRSGRAPSRTAMARRPPPSDSEPAPPPRRTPLDRLLEAAAPIFLQYPNRSSRSILHRVPSNRRRQIHPGRA</sequence>
<keyword evidence="3" id="KW-1185">Reference proteome</keyword>
<name>A0AAX6HAI0_IRIPA</name>